<dbReference type="EMBL" id="GDHC01018361">
    <property type="protein sequence ID" value="JAQ00268.1"/>
    <property type="molecule type" value="Transcribed_RNA"/>
</dbReference>
<evidence type="ECO:0000313" key="1">
    <source>
        <dbReference type="EMBL" id="JAQ00268.1"/>
    </source>
</evidence>
<sequence length="99" mass="10352">KPPTTTITPTVPEVPTYPYAAAFSATPHAGTYLPPYTNPVVAPPHIAAPPPGPPPPHIPAPPAVLYPPYVGPPPTHYPPVVASATFYQPTPAAQPHRPF</sequence>
<feature type="non-terminal residue" evidence="1">
    <location>
        <position position="1"/>
    </location>
</feature>
<feature type="non-terminal residue" evidence="1">
    <location>
        <position position="99"/>
    </location>
</feature>
<dbReference type="AlphaFoldDB" id="A0A146KVG2"/>
<proteinExistence type="predicted"/>
<reference evidence="1" key="1">
    <citation type="journal article" date="2016" name="Gigascience">
        <title>De novo construction of an expanded transcriptome assembly for the western tarnished plant bug, Lygus hesperus.</title>
        <authorList>
            <person name="Tassone E.E."/>
            <person name="Geib S.M."/>
            <person name="Hall B."/>
            <person name="Fabrick J.A."/>
            <person name="Brent C.S."/>
            <person name="Hull J.J."/>
        </authorList>
    </citation>
    <scope>NUCLEOTIDE SEQUENCE</scope>
</reference>
<gene>
    <name evidence="1" type="ORF">g.95377</name>
</gene>
<organism evidence="1">
    <name type="scientific">Lygus hesperus</name>
    <name type="common">Western plant bug</name>
    <dbReference type="NCBI Taxonomy" id="30085"/>
    <lineage>
        <taxon>Eukaryota</taxon>
        <taxon>Metazoa</taxon>
        <taxon>Ecdysozoa</taxon>
        <taxon>Arthropoda</taxon>
        <taxon>Hexapoda</taxon>
        <taxon>Insecta</taxon>
        <taxon>Pterygota</taxon>
        <taxon>Neoptera</taxon>
        <taxon>Paraneoptera</taxon>
        <taxon>Hemiptera</taxon>
        <taxon>Heteroptera</taxon>
        <taxon>Panheteroptera</taxon>
        <taxon>Cimicomorpha</taxon>
        <taxon>Miridae</taxon>
        <taxon>Mirini</taxon>
        <taxon>Lygus</taxon>
    </lineage>
</organism>
<name>A0A146KVG2_LYGHE</name>
<accession>A0A146KVG2</accession>
<protein>
    <submittedName>
        <fullName evidence="1">Uncharacterized protein</fullName>
    </submittedName>
</protein>